<name>A0A7W5D4C2_9ACTN</name>
<evidence type="ECO:0000313" key="14">
    <source>
        <dbReference type="Proteomes" id="UP000530850"/>
    </source>
</evidence>
<evidence type="ECO:0000256" key="8">
    <source>
        <dbReference type="ARBA" id="ARBA00023136"/>
    </source>
</evidence>
<gene>
    <name evidence="13" type="ORF">FHR31_001788</name>
</gene>
<dbReference type="Gene3D" id="3.40.50.300">
    <property type="entry name" value="P-loop containing nucleotide triphosphate hydrolases"/>
    <property type="match status" value="1"/>
</dbReference>
<comment type="subcellular location">
    <subcellularLocation>
        <location evidence="1">Cell inner membrane</location>
        <topology evidence="1">Multi-pass membrane protein</topology>
    </subcellularLocation>
</comment>
<dbReference type="InterPro" id="IPR017871">
    <property type="entry name" value="ABC_transporter-like_CS"/>
</dbReference>
<feature type="transmembrane region" description="Helical" evidence="11">
    <location>
        <begin position="1124"/>
        <end position="1148"/>
    </location>
</feature>
<keyword evidence="8 11" id="KW-0472">Membrane</keyword>
<dbReference type="AlphaFoldDB" id="A0A7W5D4C2"/>
<dbReference type="PANTHER" id="PTHR42798:SF6">
    <property type="entry name" value="CELL DIVISION ATP-BINDING PROTEIN FTSE"/>
    <property type="match status" value="1"/>
</dbReference>
<evidence type="ECO:0000256" key="7">
    <source>
        <dbReference type="ARBA" id="ARBA00022989"/>
    </source>
</evidence>
<comment type="caution">
    <text evidence="13">The sequence shown here is derived from an EMBL/GenBank/DDBJ whole genome shotgun (WGS) entry which is preliminary data.</text>
</comment>
<dbReference type="CDD" id="cd03255">
    <property type="entry name" value="ABC_MJ0796_LolCDE_FtsE"/>
    <property type="match status" value="1"/>
</dbReference>
<proteinExistence type="inferred from homology"/>
<evidence type="ECO:0000313" key="13">
    <source>
        <dbReference type="EMBL" id="MBB3171955.1"/>
    </source>
</evidence>
<dbReference type="InterPro" id="IPR003593">
    <property type="entry name" value="AAA+_ATPase"/>
</dbReference>
<feature type="transmembrane region" description="Helical" evidence="11">
    <location>
        <begin position="1064"/>
        <end position="1093"/>
    </location>
</feature>
<feature type="transmembrane region" description="Helical" evidence="11">
    <location>
        <begin position="1160"/>
        <end position="1180"/>
    </location>
</feature>
<dbReference type="GO" id="GO:0022857">
    <property type="term" value="F:transmembrane transporter activity"/>
    <property type="evidence" value="ECO:0007669"/>
    <property type="project" value="UniProtKB-ARBA"/>
</dbReference>
<evidence type="ECO:0000256" key="10">
    <source>
        <dbReference type="SAM" id="MobiDB-lite"/>
    </source>
</evidence>
<dbReference type="PROSITE" id="PS00211">
    <property type="entry name" value="ABC_TRANSPORTER_1"/>
    <property type="match status" value="1"/>
</dbReference>
<dbReference type="RefSeq" id="WP_235869373.1">
    <property type="nucleotide sequence ID" value="NZ_JACHYA010000007.1"/>
</dbReference>
<dbReference type="SUPFAM" id="SSF52540">
    <property type="entry name" value="P-loop containing nucleoside triphosphate hydrolases"/>
    <property type="match status" value="1"/>
</dbReference>
<keyword evidence="6" id="KW-0067">ATP-binding</keyword>
<keyword evidence="4 11" id="KW-0812">Transmembrane</keyword>
<feature type="transmembrane region" description="Helical" evidence="11">
    <location>
        <begin position="265"/>
        <end position="285"/>
    </location>
</feature>
<keyword evidence="7 11" id="KW-1133">Transmembrane helix</keyword>
<comment type="similarity">
    <text evidence="9">Belongs to the ABC transporter superfamily. Macrolide exporter (TC 3.A.1.122) family.</text>
</comment>
<sequence length="1197" mass="129980">MLRLENIRKSYKTGDFVQVALNDVSLTFRDNEFVSILGPSGSGKTTLLNIIGGLDHYDSGNLIIDGISTKQYKDRDWDAYRNNRIGFVFQSYNLIPHQTILANVELALTLSGVSREERRRRATSELTRVGLGDHLHKKPSQLSGGQMQRVAIARALVNDPEILLADEPTGALDSATSIQIMDLLTEIANDRLVIMVTHNPELADQYSTRIVNLADGVILDDSDPYAPTAAEAARQAKPPRRTSMGFLTALSLSFNNLMTKKGRTIMTAFAGSIGIIGIAAILALANGVNAYIKSVEEDTLSLYPLQIMSTGLDMTSMMMGSMGLGDEEGDGADGQEAQSGEDGKVREMPIITRMFSSIGANDLAALKEYFDSGESDINQYVQTIDYTYDVTPRIFLVTDETALAATAGEEPTADESEESSESEASGGNVADGAKRADEVNGDAADDNEAKSQKNLGYRQVNPDISMAPLGISSTASTNSLMSMSMSTNQFGQLLGDASIVEPQYDVVAGHWPQAYNEVVLVLSGHGRSSDYLLYLLGLKDYSQLEAMIRQFANEEEVVVPEGETEVTYEQIMGVKLRVVNPADFYRYDSEYKVWVDKSDDDAFMAQLVEKGEELVIAGIVRPNPDAKVTALSSGLYYSPDLITHLVEYAEGTTIVKDQLADPKIDVFNGRPFDEQEDAGDDFAMDSLFTIDNEALEKAFTFDTSKLSMDMGSLANMDLSSALPPMDNMDFGNFDLSGMDMSDMDFSGLDLSKLDLSSVDLSKIDMSDLDLSGIQVNPEDLSDAVTVNPQAVTEMSAALADGFFQKITDPEFQKAYLEAYPDGAGNYSQMMQFYMTTPEAQAIAAQYMPQVIDASKLGETISQVLVPQITQAVAAQLAPKLAEAISTQMVPVLTQAIATQVSQQMSKMISEQLVPQIQQQVQSTMTTYMKQVADVLAQQTQAAVEDAMSGMMDNMGDAFSVDEDAFADAFQFNMNQEELTELFMSMMRVEEASYDNNLGKLGYADFAKPSAIDIYPKDFESKEKVIEILDGYNQQRADAGEEDKEITYTDLVGTLMSSVTTIVNMISYVLIAFVAISLVVSSIMIGVITYISVLERKKEIGILRSIGASKGDVSRVFNAETIIEGLVAGLLGVGVTALVCIPANAIVYAVNGVPNVAQLPWQAAVALVLISVFLTTVAGLMPASSASRKDPVEALRSE</sequence>
<dbReference type="Proteomes" id="UP000530850">
    <property type="component" value="Unassembled WGS sequence"/>
</dbReference>
<dbReference type="GO" id="GO:0016887">
    <property type="term" value="F:ATP hydrolysis activity"/>
    <property type="evidence" value="ECO:0007669"/>
    <property type="project" value="InterPro"/>
</dbReference>
<dbReference type="GeneID" id="93357747"/>
<keyword evidence="13" id="KW-0449">Lipoprotein</keyword>
<dbReference type="GO" id="GO:0005886">
    <property type="term" value="C:plasma membrane"/>
    <property type="evidence" value="ECO:0007669"/>
    <property type="project" value="UniProtKB-SubCell"/>
</dbReference>
<keyword evidence="5" id="KW-0547">Nucleotide-binding</keyword>
<organism evidence="13 14">
    <name type="scientific">Parvibacter caecicola</name>
    <dbReference type="NCBI Taxonomy" id="747645"/>
    <lineage>
        <taxon>Bacteria</taxon>
        <taxon>Bacillati</taxon>
        <taxon>Actinomycetota</taxon>
        <taxon>Coriobacteriia</taxon>
        <taxon>Coriobacteriales</taxon>
        <taxon>Coriobacteriaceae</taxon>
        <taxon>Parvibacter</taxon>
    </lineage>
</organism>
<feature type="region of interest" description="Disordered" evidence="10">
    <location>
        <begin position="407"/>
        <end position="457"/>
    </location>
</feature>
<accession>A0A7W5D4C2</accession>
<evidence type="ECO:0000256" key="3">
    <source>
        <dbReference type="ARBA" id="ARBA00022475"/>
    </source>
</evidence>
<evidence type="ECO:0000256" key="9">
    <source>
        <dbReference type="ARBA" id="ARBA00038388"/>
    </source>
</evidence>
<evidence type="ECO:0000256" key="1">
    <source>
        <dbReference type="ARBA" id="ARBA00004429"/>
    </source>
</evidence>
<dbReference type="FunFam" id="3.40.50.300:FF:000032">
    <property type="entry name" value="Export ABC transporter ATP-binding protein"/>
    <property type="match status" value="1"/>
</dbReference>
<keyword evidence="3" id="KW-1003">Cell membrane</keyword>
<dbReference type="SUPFAM" id="SSF141571">
    <property type="entry name" value="Pentapeptide repeat-like"/>
    <property type="match status" value="1"/>
</dbReference>
<dbReference type="Pfam" id="PF02687">
    <property type="entry name" value="FtsX"/>
    <property type="match status" value="1"/>
</dbReference>
<dbReference type="Pfam" id="PF00005">
    <property type="entry name" value="ABC_tran"/>
    <property type="match status" value="1"/>
</dbReference>
<protein>
    <submittedName>
        <fullName evidence="13">ABC-type lipoprotein export system ATPase subunit</fullName>
    </submittedName>
</protein>
<evidence type="ECO:0000256" key="5">
    <source>
        <dbReference type="ARBA" id="ARBA00022741"/>
    </source>
</evidence>
<dbReference type="GO" id="GO:0098796">
    <property type="term" value="C:membrane protein complex"/>
    <property type="evidence" value="ECO:0007669"/>
    <property type="project" value="UniProtKB-ARBA"/>
</dbReference>
<dbReference type="InterPro" id="IPR003838">
    <property type="entry name" value="ABC3_permease_C"/>
</dbReference>
<evidence type="ECO:0000256" key="2">
    <source>
        <dbReference type="ARBA" id="ARBA00022448"/>
    </source>
</evidence>
<evidence type="ECO:0000256" key="11">
    <source>
        <dbReference type="SAM" id="Phobius"/>
    </source>
</evidence>
<evidence type="ECO:0000256" key="4">
    <source>
        <dbReference type="ARBA" id="ARBA00022692"/>
    </source>
</evidence>
<dbReference type="InterPro" id="IPR003439">
    <property type="entry name" value="ABC_transporter-like_ATP-bd"/>
</dbReference>
<dbReference type="PROSITE" id="PS50893">
    <property type="entry name" value="ABC_TRANSPORTER_2"/>
    <property type="match status" value="1"/>
</dbReference>
<dbReference type="EMBL" id="JACHYA010000007">
    <property type="protein sequence ID" value="MBB3171955.1"/>
    <property type="molecule type" value="Genomic_DNA"/>
</dbReference>
<evidence type="ECO:0000259" key="12">
    <source>
        <dbReference type="PROSITE" id="PS50893"/>
    </source>
</evidence>
<dbReference type="GO" id="GO:0005524">
    <property type="term" value="F:ATP binding"/>
    <property type="evidence" value="ECO:0007669"/>
    <property type="project" value="UniProtKB-KW"/>
</dbReference>
<dbReference type="SMART" id="SM00382">
    <property type="entry name" value="AAA"/>
    <property type="match status" value="1"/>
</dbReference>
<feature type="compositionally biased region" description="Acidic residues" evidence="10">
    <location>
        <begin position="411"/>
        <end position="421"/>
    </location>
</feature>
<dbReference type="InterPro" id="IPR027417">
    <property type="entry name" value="P-loop_NTPase"/>
</dbReference>
<dbReference type="PANTHER" id="PTHR42798">
    <property type="entry name" value="LIPOPROTEIN-RELEASING SYSTEM ATP-BINDING PROTEIN LOLD"/>
    <property type="match status" value="1"/>
</dbReference>
<reference evidence="13 14" key="1">
    <citation type="submission" date="2020-08" db="EMBL/GenBank/DDBJ databases">
        <title>Sequencing the genomes of 1000 actinobacteria strains.</title>
        <authorList>
            <person name="Klenk H.-P."/>
        </authorList>
    </citation>
    <scope>NUCLEOTIDE SEQUENCE [LARGE SCALE GENOMIC DNA]</scope>
    <source>
        <strain evidence="13 14">DSM 22242</strain>
    </source>
</reference>
<feature type="domain" description="ABC transporter" evidence="12">
    <location>
        <begin position="2"/>
        <end position="240"/>
    </location>
</feature>
<keyword evidence="2" id="KW-0813">Transport</keyword>
<dbReference type="Gene3D" id="2.160.20.80">
    <property type="entry name" value="E3 ubiquitin-protein ligase SopA"/>
    <property type="match status" value="1"/>
</dbReference>
<evidence type="ECO:0000256" key="6">
    <source>
        <dbReference type="ARBA" id="ARBA00022840"/>
    </source>
</evidence>
<dbReference type="InterPro" id="IPR017911">
    <property type="entry name" value="MacB-like_ATP-bd"/>
</dbReference>